<comment type="caution">
    <text evidence="1">The sequence shown here is derived from an EMBL/GenBank/DDBJ whole genome shotgun (WGS) entry which is preliminary data.</text>
</comment>
<proteinExistence type="predicted"/>
<dbReference type="AlphaFoldDB" id="A0A6A4SWD9"/>
<dbReference type="EMBL" id="VEVO01000011">
    <property type="protein sequence ID" value="KAF0034382.1"/>
    <property type="molecule type" value="Genomic_DNA"/>
</dbReference>
<protein>
    <submittedName>
        <fullName evidence="1">Uncharacterized protein</fullName>
    </submittedName>
</protein>
<reference evidence="1 2" key="1">
    <citation type="submission" date="2019-06" db="EMBL/GenBank/DDBJ databases">
        <title>Draft genomes of female and male turbot (Scophthalmus maximus).</title>
        <authorList>
            <person name="Xu H."/>
            <person name="Xu X.-W."/>
            <person name="Shao C."/>
            <person name="Chen S."/>
        </authorList>
    </citation>
    <scope>NUCLEOTIDE SEQUENCE [LARGE SCALE GENOMIC DNA]</scope>
    <source>
        <strain evidence="1">Ysfricsl-2016a</strain>
        <tissue evidence="1">Blood</tissue>
    </source>
</reference>
<organism evidence="1 2">
    <name type="scientific">Scophthalmus maximus</name>
    <name type="common">Turbot</name>
    <name type="synonym">Psetta maxima</name>
    <dbReference type="NCBI Taxonomy" id="52904"/>
    <lineage>
        <taxon>Eukaryota</taxon>
        <taxon>Metazoa</taxon>
        <taxon>Chordata</taxon>
        <taxon>Craniata</taxon>
        <taxon>Vertebrata</taxon>
        <taxon>Euteleostomi</taxon>
        <taxon>Actinopterygii</taxon>
        <taxon>Neopterygii</taxon>
        <taxon>Teleostei</taxon>
        <taxon>Neoteleostei</taxon>
        <taxon>Acanthomorphata</taxon>
        <taxon>Carangaria</taxon>
        <taxon>Pleuronectiformes</taxon>
        <taxon>Pleuronectoidei</taxon>
        <taxon>Scophthalmidae</taxon>
        <taxon>Scophthalmus</taxon>
    </lineage>
</organism>
<evidence type="ECO:0000313" key="2">
    <source>
        <dbReference type="Proteomes" id="UP000438429"/>
    </source>
</evidence>
<accession>A0A6A4SWD9</accession>
<sequence length="152" mass="16996">MISIVPTANCDLPLRHTELDGVMHSPSFQELQGKVLLSGCERHAAPIKASTWTTAAAAAAPLQCFLTCGPERLSFHQIVQQPLTQLSVEYNWNPCVFNLRIYSKRKRQNEIINDHLTVASHLNLPFTFFAFVSDCNSVKFGAIELLKNRSVI</sequence>
<name>A0A6A4SWD9_SCOMX</name>
<dbReference type="Proteomes" id="UP000438429">
    <property type="component" value="Unassembled WGS sequence"/>
</dbReference>
<evidence type="ECO:0000313" key="1">
    <source>
        <dbReference type="EMBL" id="KAF0034382.1"/>
    </source>
</evidence>
<gene>
    <name evidence="1" type="ORF">F2P81_012140</name>
</gene>